<reference evidence="1 2" key="1">
    <citation type="submission" date="2018-06" db="EMBL/GenBank/DDBJ databases">
        <title>Genomic Encyclopedia of Type Strains, Phase IV (KMG-IV): sequencing the most valuable type-strain genomes for metagenomic binning, comparative biology and taxonomic classification.</title>
        <authorList>
            <person name="Goeker M."/>
        </authorList>
    </citation>
    <scope>NUCLEOTIDE SEQUENCE [LARGE SCALE GENOMIC DNA]</scope>
    <source>
        <strain evidence="1 2">DSM 24032</strain>
    </source>
</reference>
<proteinExistence type="predicted"/>
<sequence length="91" mass="10677">MTRLNGKFAGWVLDEENGVIIDAGGNEYTSDEVRALFYFRQWRAEFEGWNGRIISLKEELEKRLSRIEEPEIIINWKGQQTVVKYPISDLI</sequence>
<evidence type="ECO:0000313" key="1">
    <source>
        <dbReference type="EMBL" id="RBP48408.1"/>
    </source>
</evidence>
<evidence type="ECO:0000313" key="2">
    <source>
        <dbReference type="Proteomes" id="UP000253083"/>
    </source>
</evidence>
<comment type="caution">
    <text evidence="1">The sequence shown here is derived from an EMBL/GenBank/DDBJ whole genome shotgun (WGS) entry which is preliminary data.</text>
</comment>
<gene>
    <name evidence="1" type="ORF">DFR28_10710</name>
</gene>
<organism evidence="1 2">
    <name type="scientific">Arenicella xantha</name>
    <dbReference type="NCBI Taxonomy" id="644221"/>
    <lineage>
        <taxon>Bacteria</taxon>
        <taxon>Pseudomonadati</taxon>
        <taxon>Pseudomonadota</taxon>
        <taxon>Gammaproteobacteria</taxon>
        <taxon>Arenicellales</taxon>
        <taxon>Arenicellaceae</taxon>
        <taxon>Arenicella</taxon>
    </lineage>
</organism>
<dbReference type="RefSeq" id="WP_113955669.1">
    <property type="nucleotide sequence ID" value="NZ_QNRT01000007.1"/>
</dbReference>
<dbReference type="InParanoid" id="A0A395JFC2"/>
<dbReference type="Proteomes" id="UP000253083">
    <property type="component" value="Unassembled WGS sequence"/>
</dbReference>
<name>A0A395JFC2_9GAMM</name>
<protein>
    <submittedName>
        <fullName evidence="1">Uncharacterized protein</fullName>
    </submittedName>
</protein>
<dbReference type="EMBL" id="QNRT01000007">
    <property type="protein sequence ID" value="RBP48408.1"/>
    <property type="molecule type" value="Genomic_DNA"/>
</dbReference>
<accession>A0A395JFC2</accession>
<keyword evidence="2" id="KW-1185">Reference proteome</keyword>
<dbReference type="AlphaFoldDB" id="A0A395JFC2"/>